<evidence type="ECO:0000313" key="4">
    <source>
        <dbReference type="Proteomes" id="UP000287651"/>
    </source>
</evidence>
<accession>A0A426Z3Q1</accession>
<keyword evidence="2" id="KW-1133">Transmembrane helix</keyword>
<protein>
    <submittedName>
        <fullName evidence="3">Uncharacterized protein</fullName>
    </submittedName>
</protein>
<evidence type="ECO:0000256" key="2">
    <source>
        <dbReference type="SAM" id="Phobius"/>
    </source>
</evidence>
<reference evidence="3 4" key="1">
    <citation type="journal article" date="2014" name="Agronomy (Basel)">
        <title>A Draft Genome Sequence for Ensete ventricosum, the Drought-Tolerant Tree Against Hunger.</title>
        <authorList>
            <person name="Harrison J."/>
            <person name="Moore K.A."/>
            <person name="Paszkiewicz K."/>
            <person name="Jones T."/>
            <person name="Grant M."/>
            <person name="Ambacheew D."/>
            <person name="Muzemil S."/>
            <person name="Studholme D.J."/>
        </authorList>
    </citation>
    <scope>NUCLEOTIDE SEQUENCE [LARGE SCALE GENOMIC DNA]</scope>
</reference>
<dbReference type="Proteomes" id="UP000287651">
    <property type="component" value="Unassembled WGS sequence"/>
</dbReference>
<evidence type="ECO:0000256" key="1">
    <source>
        <dbReference type="SAM" id="MobiDB-lite"/>
    </source>
</evidence>
<feature type="compositionally biased region" description="Basic and acidic residues" evidence="1">
    <location>
        <begin position="57"/>
        <end position="84"/>
    </location>
</feature>
<keyword evidence="2" id="KW-0812">Transmembrane</keyword>
<name>A0A426Z3Q1_ENSVE</name>
<proteinExistence type="predicted"/>
<feature type="region of interest" description="Disordered" evidence="1">
    <location>
        <begin position="52"/>
        <end position="110"/>
    </location>
</feature>
<dbReference type="EMBL" id="AMZH03008593">
    <property type="protein sequence ID" value="RRT58607.1"/>
    <property type="molecule type" value="Genomic_DNA"/>
</dbReference>
<feature type="region of interest" description="Disordered" evidence="1">
    <location>
        <begin position="132"/>
        <end position="176"/>
    </location>
</feature>
<organism evidence="3 4">
    <name type="scientific">Ensete ventricosum</name>
    <name type="common">Abyssinian banana</name>
    <name type="synonym">Musa ensete</name>
    <dbReference type="NCBI Taxonomy" id="4639"/>
    <lineage>
        <taxon>Eukaryota</taxon>
        <taxon>Viridiplantae</taxon>
        <taxon>Streptophyta</taxon>
        <taxon>Embryophyta</taxon>
        <taxon>Tracheophyta</taxon>
        <taxon>Spermatophyta</taxon>
        <taxon>Magnoliopsida</taxon>
        <taxon>Liliopsida</taxon>
        <taxon>Zingiberales</taxon>
        <taxon>Musaceae</taxon>
        <taxon>Ensete</taxon>
    </lineage>
</organism>
<feature type="compositionally biased region" description="Pro residues" evidence="1">
    <location>
        <begin position="167"/>
        <end position="176"/>
    </location>
</feature>
<sequence>MIGKTIGVTGARTMRLAEVTVLAKAPTAKNTSARGIPPRCSARPAHSIILFPIQHTDPIDRSVSNEEERKREESTARLRRRESGAPEARPLSPPVPSSYDSPVDSNGGPKERLARYYSVLGQAQAEASHGLLSSIRGGGGDDDGHISVSSPFFAPTPWRRPPEGFHPRPPPSQPPTTPFLLSPLWLSPLPPSPTTAVISFASHLLLFIVFLGDVVFVA</sequence>
<feature type="transmembrane region" description="Helical" evidence="2">
    <location>
        <begin position="196"/>
        <end position="217"/>
    </location>
</feature>
<dbReference type="AlphaFoldDB" id="A0A426Z3Q1"/>
<keyword evidence="2" id="KW-0472">Membrane</keyword>
<comment type="caution">
    <text evidence="3">The sequence shown here is derived from an EMBL/GenBank/DDBJ whole genome shotgun (WGS) entry which is preliminary data.</text>
</comment>
<evidence type="ECO:0000313" key="3">
    <source>
        <dbReference type="EMBL" id="RRT58607.1"/>
    </source>
</evidence>
<gene>
    <name evidence="3" type="ORF">B296_00031098</name>
</gene>